<evidence type="ECO:0000313" key="2">
    <source>
        <dbReference type="Proteomes" id="UP000012106"/>
    </source>
</evidence>
<reference evidence="1 2" key="1">
    <citation type="submission" date="2013-01" db="EMBL/GenBank/DDBJ databases">
        <authorList>
            <person name="Harkins D.M."/>
            <person name="Durkin A.S."/>
            <person name="Brinkac L.M."/>
            <person name="Haft D.H."/>
            <person name="Selengut J.D."/>
            <person name="Sanka R."/>
            <person name="DePew J."/>
            <person name="Purushe J."/>
            <person name="Hartskeerl R.A."/>
            <person name="Ahmed A."/>
            <person name="van der Linden H."/>
            <person name="Goris M.G.A."/>
            <person name="Vinetz J.M."/>
            <person name="Sutton G.G."/>
            <person name="Nierman W.C."/>
            <person name="Fouts D.E."/>
        </authorList>
    </citation>
    <scope>NUCLEOTIDE SEQUENCE [LARGE SCALE GENOMIC DNA]</scope>
    <source>
        <strain evidence="1 2">MAVJ 401</strain>
    </source>
</reference>
<comment type="caution">
    <text evidence="1">The sequence shown here is derived from an EMBL/GenBank/DDBJ whole genome shotgun (WGS) entry which is preliminary data.</text>
</comment>
<proteinExistence type="predicted"/>
<protein>
    <submittedName>
        <fullName evidence="1">Uncharacterized protein</fullName>
    </submittedName>
</protein>
<dbReference type="AlphaFoldDB" id="M6JCR0"/>
<evidence type="ECO:0000313" key="1">
    <source>
        <dbReference type="EMBL" id="EMN19659.1"/>
    </source>
</evidence>
<dbReference type="Proteomes" id="UP000012106">
    <property type="component" value="Unassembled WGS sequence"/>
</dbReference>
<gene>
    <name evidence="1" type="ORF">LEP1GSC063_2720</name>
</gene>
<organism evidence="1 2">
    <name type="scientific">Leptospira santarosai serovar Arenal str. MAVJ 401</name>
    <dbReference type="NCBI Taxonomy" id="1049976"/>
    <lineage>
        <taxon>Bacteria</taxon>
        <taxon>Pseudomonadati</taxon>
        <taxon>Spirochaetota</taxon>
        <taxon>Spirochaetia</taxon>
        <taxon>Leptospirales</taxon>
        <taxon>Leptospiraceae</taxon>
        <taxon>Leptospira</taxon>
    </lineage>
</organism>
<accession>M6JCR0</accession>
<sequence>MGSLQYIAERIFKTKKNISVASCVRFRGLERARKHGAP</sequence>
<name>M6JCR0_9LEPT</name>
<dbReference type="EMBL" id="AHMU02000080">
    <property type="protein sequence ID" value="EMN19659.1"/>
    <property type="molecule type" value="Genomic_DNA"/>
</dbReference>